<dbReference type="PRINTS" id="PR00109">
    <property type="entry name" value="TYRKINASE"/>
</dbReference>
<evidence type="ECO:0000256" key="4">
    <source>
        <dbReference type="ARBA" id="ARBA00022777"/>
    </source>
</evidence>
<evidence type="ECO:0000256" key="2">
    <source>
        <dbReference type="ARBA" id="ARBA00022679"/>
    </source>
</evidence>
<keyword evidence="5" id="KW-0067">ATP-binding</keyword>
<organism evidence="8 9">
    <name type="scientific">Paramuricea clavata</name>
    <name type="common">Red gorgonian</name>
    <name type="synonym">Violescent sea-whip</name>
    <dbReference type="NCBI Taxonomy" id="317549"/>
    <lineage>
        <taxon>Eukaryota</taxon>
        <taxon>Metazoa</taxon>
        <taxon>Cnidaria</taxon>
        <taxon>Anthozoa</taxon>
        <taxon>Octocorallia</taxon>
        <taxon>Malacalcyonacea</taxon>
        <taxon>Plexauridae</taxon>
        <taxon>Paramuricea</taxon>
    </lineage>
</organism>
<sequence length="800" mass="91345">NYLWAATIYEQTTTLPLSYVTEYNACIYLVTPKFISVCMVDDFDKLKPFSVSEIQTPKFISVCMVDDFDKLKPFSVPEIQTPKFISVCMVDTELYLYLTMFKSYKNVVFLQSLCQKIFGTLPWNFHGICAFELFVLKRILSRELLCMVSEFLRSNNINLVRQSFTNEYPADHKQLESTNSMEIPWNSHGSFSEDLYSNCGIESNFKIVLLFLIHPVLQLLNRVRIKCLSKIMNWIGKNSIFLVFIFRDNNHSSKCNEWGGPSAAVVIVVVVLPLRETPPPLLRKDIWEIPRRRVELGKKLGEGAFGFVFKAIVTTGENSSETKVVAVKMVKEEASSSDRQDLLAELEIMKKLKPHPNVVSLIGAVLNEVNCPFVVVEFVPFGDLLGYLRKVRGVQDSCYFDADHQPKTKLCTSQELMKFAIESAQGMEYLSMKKSFTFFCLKIVHRDLAARNVLVGSGKTCKITDFGMARDIRRSEIYMRTRTKKNKGLIPVKWTAIESILRGIYTTRSDVWSFGILLFEILTVGGSPYPGMNGYQVRDFISQGKRIPKPMHVDNELYQVMMDCWHPNPRKRPTFKQLGCNLRTMRSEVCGSTGSELHVTTTWFAAWQGGLFGKTEHGSIHYATRGEIWNVSPIGPFDNRFLKQYVPKTLLSRTTYTFEALALPHFPLNAEIPSEDFSMNLWNAAGALQRPNGIRTHSYKPQGVIKAFSIVDAEPKRLVLFPDTYYRIKRSWHCCIWDTPNVIIVLDAHHGLGFISESNRTFTNFTSLVYLRTILNGFLSQFYWQEGQGIVSSVVTKNGT</sequence>
<dbReference type="SUPFAM" id="SSF56112">
    <property type="entry name" value="Protein kinase-like (PK-like)"/>
    <property type="match status" value="1"/>
</dbReference>
<evidence type="ECO:0000256" key="7">
    <source>
        <dbReference type="ARBA" id="ARBA00051243"/>
    </source>
</evidence>
<dbReference type="PANTHER" id="PTHR24416">
    <property type="entry name" value="TYROSINE-PROTEIN KINASE RECEPTOR"/>
    <property type="match status" value="1"/>
</dbReference>
<dbReference type="InterPro" id="IPR008266">
    <property type="entry name" value="Tyr_kinase_AS"/>
</dbReference>
<dbReference type="Pfam" id="PF07714">
    <property type="entry name" value="PK_Tyr_Ser-Thr"/>
    <property type="match status" value="1"/>
</dbReference>
<dbReference type="AlphaFoldDB" id="A0A6S7JDH5"/>
<keyword evidence="4 8" id="KW-0418">Kinase</keyword>
<dbReference type="InterPro" id="IPR020635">
    <property type="entry name" value="Tyr_kinase_cat_dom"/>
</dbReference>
<keyword evidence="8" id="KW-0675">Receptor</keyword>
<evidence type="ECO:0000256" key="5">
    <source>
        <dbReference type="ARBA" id="ARBA00022840"/>
    </source>
</evidence>
<keyword evidence="3" id="KW-0547">Nucleotide-binding</keyword>
<dbReference type="Gene3D" id="3.30.200.20">
    <property type="entry name" value="Phosphorylase Kinase, domain 1"/>
    <property type="match status" value="1"/>
</dbReference>
<dbReference type="InterPro" id="IPR001245">
    <property type="entry name" value="Ser-Thr/Tyr_kinase_cat_dom"/>
</dbReference>
<dbReference type="Gene3D" id="1.10.510.10">
    <property type="entry name" value="Transferase(Phosphotransferase) domain 1"/>
    <property type="match status" value="1"/>
</dbReference>
<keyword evidence="6" id="KW-0829">Tyrosine-protein kinase</keyword>
<dbReference type="PROSITE" id="PS50011">
    <property type="entry name" value="PROTEIN_KINASE_DOM"/>
    <property type="match status" value="1"/>
</dbReference>
<comment type="catalytic activity">
    <reaction evidence="7">
        <text>L-tyrosyl-[protein] + ATP = O-phospho-L-tyrosyl-[protein] + ADP + H(+)</text>
        <dbReference type="Rhea" id="RHEA:10596"/>
        <dbReference type="Rhea" id="RHEA-COMP:10136"/>
        <dbReference type="Rhea" id="RHEA-COMP:20101"/>
        <dbReference type="ChEBI" id="CHEBI:15378"/>
        <dbReference type="ChEBI" id="CHEBI:30616"/>
        <dbReference type="ChEBI" id="CHEBI:46858"/>
        <dbReference type="ChEBI" id="CHEBI:61978"/>
        <dbReference type="ChEBI" id="CHEBI:456216"/>
        <dbReference type="EC" id="2.7.10.1"/>
    </reaction>
</comment>
<evidence type="ECO:0000256" key="6">
    <source>
        <dbReference type="ARBA" id="ARBA00023137"/>
    </source>
</evidence>
<dbReference type="FunFam" id="1.10.510.10:FF:000554">
    <property type="entry name" value="Predicted protein"/>
    <property type="match status" value="1"/>
</dbReference>
<dbReference type="GO" id="GO:0005524">
    <property type="term" value="F:ATP binding"/>
    <property type="evidence" value="ECO:0007669"/>
    <property type="project" value="UniProtKB-UniRule"/>
</dbReference>
<reference evidence="8" key="1">
    <citation type="submission" date="2020-04" db="EMBL/GenBank/DDBJ databases">
        <authorList>
            <person name="Alioto T."/>
            <person name="Alioto T."/>
            <person name="Gomez Garrido J."/>
        </authorList>
    </citation>
    <scope>NUCLEOTIDE SEQUENCE</scope>
    <source>
        <strain evidence="8">A484AB</strain>
    </source>
</reference>
<keyword evidence="9" id="KW-1185">Reference proteome</keyword>
<dbReference type="CDD" id="cd00192">
    <property type="entry name" value="PTKc"/>
    <property type="match status" value="1"/>
</dbReference>
<dbReference type="GO" id="GO:0043235">
    <property type="term" value="C:receptor complex"/>
    <property type="evidence" value="ECO:0007669"/>
    <property type="project" value="TreeGrafter"/>
</dbReference>
<dbReference type="Proteomes" id="UP001152795">
    <property type="component" value="Unassembled WGS sequence"/>
</dbReference>
<dbReference type="PANTHER" id="PTHR24416:SF621">
    <property type="entry name" value="TYROSINE KINASE RECEPTOR CAD96CA"/>
    <property type="match status" value="1"/>
</dbReference>
<dbReference type="PROSITE" id="PS00107">
    <property type="entry name" value="PROTEIN_KINASE_ATP"/>
    <property type="match status" value="1"/>
</dbReference>
<evidence type="ECO:0000313" key="8">
    <source>
        <dbReference type="EMBL" id="CAB4028798.1"/>
    </source>
</evidence>
<dbReference type="SMART" id="SM00219">
    <property type="entry name" value="TyrKc"/>
    <property type="match status" value="1"/>
</dbReference>
<comment type="caution">
    <text evidence="8">The sequence shown here is derived from an EMBL/GenBank/DDBJ whole genome shotgun (WGS) entry which is preliminary data.</text>
</comment>
<accession>A0A6S7JDH5</accession>
<keyword evidence="2" id="KW-0808">Transferase</keyword>
<evidence type="ECO:0000256" key="1">
    <source>
        <dbReference type="ARBA" id="ARBA00004167"/>
    </source>
</evidence>
<dbReference type="InterPro" id="IPR017441">
    <property type="entry name" value="Protein_kinase_ATP_BS"/>
</dbReference>
<dbReference type="InterPro" id="IPR011009">
    <property type="entry name" value="Kinase-like_dom_sf"/>
</dbReference>
<dbReference type="GO" id="GO:0005886">
    <property type="term" value="C:plasma membrane"/>
    <property type="evidence" value="ECO:0007669"/>
    <property type="project" value="TreeGrafter"/>
</dbReference>
<comment type="subcellular location">
    <subcellularLocation>
        <location evidence="1">Membrane</location>
        <topology evidence="1">Single-pass membrane protein</topology>
    </subcellularLocation>
</comment>
<proteinExistence type="predicted"/>
<dbReference type="OrthoDB" id="5957862at2759"/>
<gene>
    <name evidence="8" type="ORF">PACLA_8A016857</name>
</gene>
<evidence type="ECO:0000313" key="9">
    <source>
        <dbReference type="Proteomes" id="UP001152795"/>
    </source>
</evidence>
<dbReference type="EMBL" id="CACRXK020015736">
    <property type="protein sequence ID" value="CAB4028798.1"/>
    <property type="molecule type" value="Genomic_DNA"/>
</dbReference>
<feature type="non-terminal residue" evidence="8">
    <location>
        <position position="800"/>
    </location>
</feature>
<dbReference type="GO" id="GO:0007169">
    <property type="term" value="P:cell surface receptor protein tyrosine kinase signaling pathway"/>
    <property type="evidence" value="ECO:0007669"/>
    <property type="project" value="TreeGrafter"/>
</dbReference>
<dbReference type="InterPro" id="IPR050122">
    <property type="entry name" value="RTK"/>
</dbReference>
<protein>
    <submittedName>
        <fullName evidence="8">Proto-oncogene tyrosine- kinase receptor Ret-like</fullName>
    </submittedName>
</protein>
<dbReference type="InterPro" id="IPR000719">
    <property type="entry name" value="Prot_kinase_dom"/>
</dbReference>
<dbReference type="GO" id="GO:0004714">
    <property type="term" value="F:transmembrane receptor protein tyrosine kinase activity"/>
    <property type="evidence" value="ECO:0007669"/>
    <property type="project" value="UniProtKB-EC"/>
</dbReference>
<feature type="non-terminal residue" evidence="8">
    <location>
        <position position="1"/>
    </location>
</feature>
<dbReference type="PROSITE" id="PS00109">
    <property type="entry name" value="PROTEIN_KINASE_TYR"/>
    <property type="match status" value="1"/>
</dbReference>
<name>A0A6S7JDH5_PARCT</name>
<evidence type="ECO:0000256" key="3">
    <source>
        <dbReference type="ARBA" id="ARBA00022741"/>
    </source>
</evidence>